<dbReference type="EMBL" id="FOXM01000002">
    <property type="protein sequence ID" value="SFP46034.1"/>
    <property type="molecule type" value="Genomic_DNA"/>
</dbReference>
<keyword evidence="5" id="KW-1185">Reference proteome</keyword>
<evidence type="ECO:0000256" key="1">
    <source>
        <dbReference type="SAM" id="SignalP"/>
    </source>
</evidence>
<feature type="signal peptide" evidence="1">
    <location>
        <begin position="1"/>
        <end position="26"/>
    </location>
</feature>
<dbReference type="Proteomes" id="UP000243084">
    <property type="component" value="Unassembled WGS sequence"/>
</dbReference>
<sequence>MFSQTLKIKLVFALLLAMVVAWGGHAAAWLTNSSHPAFEPTDHHHHQHEYAGDEQVGACVLCQLQHEHSPLSADHLHETPYPTSLIKVHTLAERSQTLVAPRHFLPASPVFLIERPPRPSFVL</sequence>
<evidence type="ECO:0000313" key="2">
    <source>
        <dbReference type="EMBL" id="SFP46034.1"/>
    </source>
</evidence>
<feature type="chain" id="PRO_5044559643" description="DUF2946 domain-containing protein" evidence="1">
    <location>
        <begin position="27"/>
        <end position="123"/>
    </location>
</feature>
<name>A0A1I5QI94_9GAMM</name>
<evidence type="ECO:0000313" key="5">
    <source>
        <dbReference type="Proteomes" id="UP000243084"/>
    </source>
</evidence>
<keyword evidence="1" id="KW-0732">Signal</keyword>
<reference evidence="2" key="1">
    <citation type="submission" date="2016-10" db="EMBL/GenBank/DDBJ databases">
        <authorList>
            <person name="de Groot N.N."/>
        </authorList>
    </citation>
    <scope>NUCLEOTIDE SEQUENCE [LARGE SCALE GENOMIC DNA]</scope>
    <source>
        <strain evidence="2">JCM 18195</strain>
    </source>
</reference>
<organism evidence="2 5">
    <name type="scientific">Geopseudomonas sagittaria</name>
    <dbReference type="NCBI Taxonomy" id="1135990"/>
    <lineage>
        <taxon>Bacteria</taxon>
        <taxon>Pseudomonadati</taxon>
        <taxon>Pseudomonadota</taxon>
        <taxon>Gammaproteobacteria</taxon>
        <taxon>Pseudomonadales</taxon>
        <taxon>Pseudomonadaceae</taxon>
        <taxon>Geopseudomonas</taxon>
    </lineage>
</organism>
<dbReference type="AlphaFoldDB" id="A0A1I5QI94"/>
<protein>
    <recommendedName>
        <fullName evidence="6">DUF2946 domain-containing protein</fullName>
    </recommendedName>
</protein>
<dbReference type="EMBL" id="FOXM01000028">
    <property type="protein sequence ID" value="SFQ51403.1"/>
    <property type="molecule type" value="Genomic_DNA"/>
</dbReference>
<accession>A0A1I5QI94</accession>
<evidence type="ECO:0000313" key="3">
    <source>
        <dbReference type="EMBL" id="SFP68461.1"/>
    </source>
</evidence>
<dbReference type="EMBL" id="FOXM01000004">
    <property type="protein sequence ID" value="SFP68461.1"/>
    <property type="molecule type" value="Genomic_DNA"/>
</dbReference>
<reference evidence="5" key="2">
    <citation type="submission" date="2016-10" db="EMBL/GenBank/DDBJ databases">
        <authorList>
            <person name="Varghese N."/>
            <person name="Submissions S."/>
        </authorList>
    </citation>
    <scope>NUCLEOTIDE SEQUENCE [LARGE SCALE GENOMIC DNA]</scope>
    <source>
        <strain evidence="5">JCM 18195</strain>
    </source>
</reference>
<gene>
    <name evidence="2" type="ORF">SAMN05216229_102387</name>
    <name evidence="3" type="ORF">SAMN05216229_104308</name>
    <name evidence="4" type="ORF">SAMN05216229_12816</name>
</gene>
<evidence type="ECO:0008006" key="6">
    <source>
        <dbReference type="Google" id="ProtNLM"/>
    </source>
</evidence>
<dbReference type="OrthoDB" id="6121367at2"/>
<dbReference type="RefSeq" id="WP_092428655.1">
    <property type="nucleotide sequence ID" value="NZ_FOXM01000002.1"/>
</dbReference>
<evidence type="ECO:0000313" key="4">
    <source>
        <dbReference type="EMBL" id="SFQ51403.1"/>
    </source>
</evidence>
<proteinExistence type="predicted"/>